<dbReference type="Pfam" id="PF04193">
    <property type="entry name" value="PQ-loop"/>
    <property type="match status" value="1"/>
</dbReference>
<gene>
    <name evidence="6" type="ORF">BTO18_10090</name>
</gene>
<organism evidence="6 7">
    <name type="scientific">Polaribacter porphyrae</name>
    <dbReference type="NCBI Taxonomy" id="1137780"/>
    <lineage>
        <taxon>Bacteria</taxon>
        <taxon>Pseudomonadati</taxon>
        <taxon>Bacteroidota</taxon>
        <taxon>Flavobacteriia</taxon>
        <taxon>Flavobacteriales</taxon>
        <taxon>Flavobacteriaceae</taxon>
    </lineage>
</organism>
<evidence type="ECO:0008006" key="8">
    <source>
        <dbReference type="Google" id="ProtNLM"/>
    </source>
</evidence>
<accession>A0A2S7WPG9</accession>
<dbReference type="EMBL" id="MSCN01000001">
    <property type="protein sequence ID" value="PQJ79500.1"/>
    <property type="molecule type" value="Genomic_DNA"/>
</dbReference>
<evidence type="ECO:0000256" key="3">
    <source>
        <dbReference type="ARBA" id="ARBA00022989"/>
    </source>
</evidence>
<dbReference type="SMART" id="SM00679">
    <property type="entry name" value="CTNS"/>
    <property type="match status" value="1"/>
</dbReference>
<evidence type="ECO:0000313" key="6">
    <source>
        <dbReference type="EMBL" id="PQJ79500.1"/>
    </source>
</evidence>
<name>A0A2S7WPG9_9FLAO</name>
<feature type="transmembrane region" description="Helical" evidence="5">
    <location>
        <begin position="6"/>
        <end position="24"/>
    </location>
</feature>
<protein>
    <recommendedName>
        <fullName evidence="8">Glutathione synthetase</fullName>
    </recommendedName>
</protein>
<dbReference type="GO" id="GO:0051119">
    <property type="term" value="F:sugar transmembrane transporter activity"/>
    <property type="evidence" value="ECO:0007669"/>
    <property type="project" value="InterPro"/>
</dbReference>
<dbReference type="RefSeq" id="WP_105016095.1">
    <property type="nucleotide sequence ID" value="NZ_MSCN01000001.1"/>
</dbReference>
<dbReference type="GO" id="GO:0016020">
    <property type="term" value="C:membrane"/>
    <property type="evidence" value="ECO:0007669"/>
    <property type="project" value="UniProtKB-SubCell"/>
</dbReference>
<evidence type="ECO:0000313" key="7">
    <source>
        <dbReference type="Proteomes" id="UP000238882"/>
    </source>
</evidence>
<keyword evidence="3 5" id="KW-1133">Transmembrane helix</keyword>
<proteinExistence type="predicted"/>
<reference evidence="6 7" key="1">
    <citation type="submission" date="2016-12" db="EMBL/GenBank/DDBJ databases">
        <title>Trade-off between light-utilization and light-protection in marine flavobacteria.</title>
        <authorList>
            <person name="Kumagai Y."/>
            <person name="Yoshizawa S."/>
            <person name="Kogure K."/>
            <person name="Iwasaki W."/>
        </authorList>
    </citation>
    <scope>NUCLEOTIDE SEQUENCE [LARGE SCALE GENOMIC DNA]</scope>
    <source>
        <strain evidence="6 7">NBRC 108759</strain>
    </source>
</reference>
<keyword evidence="2 5" id="KW-0812">Transmembrane</keyword>
<feature type="transmembrane region" description="Helical" evidence="5">
    <location>
        <begin position="36"/>
        <end position="53"/>
    </location>
</feature>
<feature type="transmembrane region" description="Helical" evidence="5">
    <location>
        <begin position="59"/>
        <end position="78"/>
    </location>
</feature>
<dbReference type="NCBIfam" id="NF037968">
    <property type="entry name" value="SemiSWEET_2"/>
    <property type="match status" value="1"/>
</dbReference>
<evidence type="ECO:0000256" key="4">
    <source>
        <dbReference type="ARBA" id="ARBA00023136"/>
    </source>
</evidence>
<dbReference type="InterPro" id="IPR047662">
    <property type="entry name" value="SemiSWEET"/>
</dbReference>
<evidence type="ECO:0000256" key="2">
    <source>
        <dbReference type="ARBA" id="ARBA00022692"/>
    </source>
</evidence>
<comment type="caution">
    <text evidence="6">The sequence shown here is derived from an EMBL/GenBank/DDBJ whole genome shotgun (WGS) entry which is preliminary data.</text>
</comment>
<dbReference type="Proteomes" id="UP000238882">
    <property type="component" value="Unassembled WGS sequence"/>
</dbReference>
<sequence length="84" mass="9626">MNIFEVLGYLAAILTTISFLPQVFKIYKTKETKSISLSMYIVLTIGILLWLIYGIHLKSLPMILANSITLISLIYILLMKVKYK</sequence>
<dbReference type="AlphaFoldDB" id="A0A2S7WPG9"/>
<dbReference type="InterPro" id="IPR006603">
    <property type="entry name" value="PQ-loop_rpt"/>
</dbReference>
<comment type="subcellular location">
    <subcellularLocation>
        <location evidence="1">Membrane</location>
        <topology evidence="1">Multi-pass membrane protein</topology>
    </subcellularLocation>
</comment>
<dbReference type="Gene3D" id="1.20.1280.290">
    <property type="match status" value="1"/>
</dbReference>
<dbReference type="OrthoDB" id="122062at2"/>
<evidence type="ECO:0000256" key="1">
    <source>
        <dbReference type="ARBA" id="ARBA00004141"/>
    </source>
</evidence>
<evidence type="ECO:0000256" key="5">
    <source>
        <dbReference type="SAM" id="Phobius"/>
    </source>
</evidence>
<keyword evidence="4 5" id="KW-0472">Membrane</keyword>
<keyword evidence="7" id="KW-1185">Reference proteome</keyword>